<keyword evidence="1" id="KW-0732">Signal</keyword>
<name>A0ABM9IW66_RALPI</name>
<dbReference type="Proteomes" id="UP001189303">
    <property type="component" value="Unassembled WGS sequence"/>
</dbReference>
<proteinExistence type="predicted"/>
<keyword evidence="3" id="KW-1185">Reference proteome</keyword>
<dbReference type="EMBL" id="CATWFT010000036">
    <property type="protein sequence ID" value="CAJ0733381.1"/>
    <property type="molecule type" value="Genomic_DNA"/>
</dbReference>
<gene>
    <name evidence="2" type="ORF">R38712_05238</name>
</gene>
<comment type="caution">
    <text evidence="2">The sequence shown here is derived from an EMBL/GenBank/DDBJ whole genome shotgun (WGS) entry which is preliminary data.</text>
</comment>
<sequence length="286" mass="31825">MTFRLICTILIVGALAGKATAGEVPDVVLQYADAFVKSQTEAERLSSVQSPREAYAVWFFQGFTHPSGWILTKSDLMKNAYAQGQTYWRDYPSERDKMFAAYGYVPIEREGVWSHGFEVSAFRPADADGEEWWIGPLGDGAWSDVGLDRGRLRDKQLRVRIAGYLSPKGRHGHLGAYVRAVLVTSAVPVDTGNQLLPTAMSLMFFDHLTFYSRVIAPYVCENDLNIDWLHPRAEFSARGIASVDVREQLLQLAVGSWAAVKPCRARPVFAASGSAESGWFADRPKR</sequence>
<organism evidence="2 3">
    <name type="scientific">Ralstonia pickettii</name>
    <name type="common">Burkholderia pickettii</name>
    <dbReference type="NCBI Taxonomy" id="329"/>
    <lineage>
        <taxon>Bacteria</taxon>
        <taxon>Pseudomonadati</taxon>
        <taxon>Pseudomonadota</taxon>
        <taxon>Betaproteobacteria</taxon>
        <taxon>Burkholderiales</taxon>
        <taxon>Burkholderiaceae</taxon>
        <taxon>Ralstonia</taxon>
    </lineage>
</organism>
<evidence type="ECO:0000256" key="1">
    <source>
        <dbReference type="SAM" id="SignalP"/>
    </source>
</evidence>
<feature type="signal peptide" evidence="1">
    <location>
        <begin position="1"/>
        <end position="21"/>
    </location>
</feature>
<evidence type="ECO:0000313" key="2">
    <source>
        <dbReference type="EMBL" id="CAJ0733381.1"/>
    </source>
</evidence>
<accession>A0ABM9IW66</accession>
<feature type="chain" id="PRO_5045319073" evidence="1">
    <location>
        <begin position="22"/>
        <end position="286"/>
    </location>
</feature>
<evidence type="ECO:0000313" key="3">
    <source>
        <dbReference type="Proteomes" id="UP001189303"/>
    </source>
</evidence>
<protein>
    <submittedName>
        <fullName evidence="2">Uncharacterized protein</fullName>
    </submittedName>
</protein>
<reference evidence="2 3" key="1">
    <citation type="submission" date="2023-07" db="EMBL/GenBank/DDBJ databases">
        <authorList>
            <person name="Peeters C."/>
        </authorList>
    </citation>
    <scope>NUCLEOTIDE SEQUENCE [LARGE SCALE GENOMIC DNA]</scope>
    <source>
        <strain evidence="2 3">R-38712</strain>
    </source>
</reference>